<protein>
    <recommendedName>
        <fullName evidence="3">Peptidase A2 domain-containing protein</fullName>
    </recommendedName>
</protein>
<evidence type="ECO:0000313" key="2">
    <source>
        <dbReference type="Proteomes" id="UP000075809"/>
    </source>
</evidence>
<dbReference type="EMBL" id="KQ983205">
    <property type="protein sequence ID" value="KYQ46689.1"/>
    <property type="molecule type" value="Genomic_DNA"/>
</dbReference>
<dbReference type="Gene3D" id="2.40.70.10">
    <property type="entry name" value="Acid Proteases"/>
    <property type="match status" value="1"/>
</dbReference>
<dbReference type="AlphaFoldDB" id="A0A151WFT3"/>
<accession>A0A151WFT3</accession>
<organism evidence="1 2">
    <name type="scientific">Mycetomoellerius zeteki</name>
    <dbReference type="NCBI Taxonomy" id="64791"/>
    <lineage>
        <taxon>Eukaryota</taxon>
        <taxon>Metazoa</taxon>
        <taxon>Ecdysozoa</taxon>
        <taxon>Arthropoda</taxon>
        <taxon>Hexapoda</taxon>
        <taxon>Insecta</taxon>
        <taxon>Pterygota</taxon>
        <taxon>Neoptera</taxon>
        <taxon>Endopterygota</taxon>
        <taxon>Hymenoptera</taxon>
        <taxon>Apocrita</taxon>
        <taxon>Aculeata</taxon>
        <taxon>Formicoidea</taxon>
        <taxon>Formicidae</taxon>
        <taxon>Myrmicinae</taxon>
        <taxon>Mycetomoellerius</taxon>
    </lineage>
</organism>
<keyword evidence="2" id="KW-1185">Reference proteome</keyword>
<dbReference type="InterPro" id="IPR021109">
    <property type="entry name" value="Peptidase_aspartic_dom_sf"/>
</dbReference>
<reference evidence="1 2" key="1">
    <citation type="submission" date="2015-09" db="EMBL/GenBank/DDBJ databases">
        <title>Trachymyrmex zeteki WGS genome.</title>
        <authorList>
            <person name="Nygaard S."/>
            <person name="Hu H."/>
            <person name="Boomsma J."/>
            <person name="Zhang G."/>
        </authorList>
    </citation>
    <scope>NUCLEOTIDE SEQUENCE [LARGE SCALE GENOMIC DNA]</scope>
    <source>
        <strain evidence="1">Tzet28-1</strain>
        <tissue evidence="1">Whole body</tissue>
    </source>
</reference>
<name>A0A151WFT3_9HYME</name>
<dbReference type="Proteomes" id="UP000075809">
    <property type="component" value="Unassembled WGS sequence"/>
</dbReference>
<dbReference type="STRING" id="64791.A0A151WFT3"/>
<evidence type="ECO:0008006" key="3">
    <source>
        <dbReference type="Google" id="ProtNLM"/>
    </source>
</evidence>
<sequence>MIDTGAAPNVIKKRNLSFEIFIRDDTSLYLSDITSGRIETLGSIELSIMNHPVFLYIVPDDFPIAQEGILGSDFLRDATSINLLEKHVEWRGNRIPFSEGETITVPARSQSNFYLRVLNKIEIGYVPHSLGLTKIYTSVTP</sequence>
<evidence type="ECO:0000313" key="1">
    <source>
        <dbReference type="EMBL" id="KYQ46689.1"/>
    </source>
</evidence>
<proteinExistence type="predicted"/>
<gene>
    <name evidence="1" type="ORF">ALC60_14308</name>
</gene>